<dbReference type="Pfam" id="PF00175">
    <property type="entry name" value="NAD_binding_1"/>
    <property type="match status" value="1"/>
</dbReference>
<dbReference type="Pfam" id="PF00970">
    <property type="entry name" value="FAD_binding_6"/>
    <property type="match status" value="1"/>
</dbReference>
<dbReference type="Gene3D" id="2.40.30.10">
    <property type="entry name" value="Translation factors"/>
    <property type="match status" value="1"/>
</dbReference>
<reference evidence="3" key="1">
    <citation type="submission" date="2017-08" db="EMBL/GenBank/DDBJ databases">
        <authorList>
            <person name="Imhoff J.F."/>
            <person name="Rahn T."/>
            <person name="Kuenzel S."/>
            <person name="Neulinger S.C."/>
        </authorList>
    </citation>
    <scope>NUCLEOTIDE SEQUENCE</scope>
    <source>
        <strain evidence="3">DSM 11080</strain>
    </source>
</reference>
<dbReference type="InterPro" id="IPR001433">
    <property type="entry name" value="OxRdtase_FAD/NAD-bd"/>
</dbReference>
<evidence type="ECO:0000313" key="4">
    <source>
        <dbReference type="Proteomes" id="UP001296776"/>
    </source>
</evidence>
<dbReference type="PANTHER" id="PTHR47354:SF5">
    <property type="entry name" value="PROTEIN RFBI"/>
    <property type="match status" value="1"/>
</dbReference>
<dbReference type="Proteomes" id="UP001296776">
    <property type="component" value="Unassembled WGS sequence"/>
</dbReference>
<sequence length="221" mass="24687">MSYDATLLMREFVTHDVQRLILTRPQGLAWQPGQGIEVAIDSDDWRDQGRPFTPTSRTKDQVLEFSIKRYDEDDAVTVALHELEPGATLTLSDPFGTITYQGPGTFIGAGTGVTPFLAILRQLATDNRLDGHRLLLSNKGEQDVICEKELKHYLGDDCVLTFTREHQAAQEGRHIDATFLQAEIGDHSGYFYVCGPDAFVASVNDHLLSLGIHPEQLVYER</sequence>
<dbReference type="InterPro" id="IPR008333">
    <property type="entry name" value="Cbr1-like_FAD-bd_dom"/>
</dbReference>
<dbReference type="GO" id="GO:0016491">
    <property type="term" value="F:oxidoreductase activity"/>
    <property type="evidence" value="ECO:0007669"/>
    <property type="project" value="InterPro"/>
</dbReference>
<protein>
    <submittedName>
        <fullName evidence="3">Flavodoxin reductase</fullName>
    </submittedName>
</protein>
<dbReference type="InterPro" id="IPR001709">
    <property type="entry name" value="Flavoprot_Pyr_Nucl_cyt_Rdtase"/>
</dbReference>
<name>A0AAJ0U4R8_9GAMM</name>
<keyword evidence="4" id="KW-1185">Reference proteome</keyword>
<comment type="cofactor">
    <cofactor evidence="1">
        <name>[2Fe-2S] cluster</name>
        <dbReference type="ChEBI" id="CHEBI:190135"/>
    </cofactor>
</comment>
<evidence type="ECO:0000256" key="1">
    <source>
        <dbReference type="ARBA" id="ARBA00034078"/>
    </source>
</evidence>
<organism evidence="3 4">
    <name type="scientific">Halochromatium glycolicum</name>
    <dbReference type="NCBI Taxonomy" id="85075"/>
    <lineage>
        <taxon>Bacteria</taxon>
        <taxon>Pseudomonadati</taxon>
        <taxon>Pseudomonadota</taxon>
        <taxon>Gammaproteobacteria</taxon>
        <taxon>Chromatiales</taxon>
        <taxon>Chromatiaceae</taxon>
        <taxon>Halochromatium</taxon>
    </lineage>
</organism>
<evidence type="ECO:0000259" key="2">
    <source>
        <dbReference type="PROSITE" id="PS51384"/>
    </source>
</evidence>
<dbReference type="InterPro" id="IPR039261">
    <property type="entry name" value="FNR_nucleotide-bd"/>
</dbReference>
<gene>
    <name evidence="3" type="ORF">CKO40_11755</name>
</gene>
<proteinExistence type="predicted"/>
<dbReference type="SUPFAM" id="SSF63380">
    <property type="entry name" value="Riboflavin synthase domain-like"/>
    <property type="match status" value="1"/>
</dbReference>
<dbReference type="PRINTS" id="PR00371">
    <property type="entry name" value="FPNCR"/>
</dbReference>
<dbReference type="InterPro" id="IPR050415">
    <property type="entry name" value="MRET"/>
</dbReference>
<dbReference type="EMBL" id="NRSJ01000019">
    <property type="protein sequence ID" value="MBK1705197.1"/>
    <property type="molecule type" value="Genomic_DNA"/>
</dbReference>
<evidence type="ECO:0000313" key="3">
    <source>
        <dbReference type="EMBL" id="MBK1705197.1"/>
    </source>
</evidence>
<reference evidence="3" key="2">
    <citation type="journal article" date="2020" name="Microorganisms">
        <title>Osmotic Adaptation and Compatible Solute Biosynthesis of Phototrophic Bacteria as Revealed from Genome Analyses.</title>
        <authorList>
            <person name="Imhoff J.F."/>
            <person name="Rahn T."/>
            <person name="Kunzel S."/>
            <person name="Keller A."/>
            <person name="Neulinger S.C."/>
        </authorList>
    </citation>
    <scope>NUCLEOTIDE SEQUENCE</scope>
    <source>
        <strain evidence="3">DSM 11080</strain>
    </source>
</reference>
<dbReference type="InterPro" id="IPR017938">
    <property type="entry name" value="Riboflavin_synthase-like_b-brl"/>
</dbReference>
<dbReference type="SUPFAM" id="SSF52343">
    <property type="entry name" value="Ferredoxin reductase-like, C-terminal NADP-linked domain"/>
    <property type="match status" value="1"/>
</dbReference>
<dbReference type="PROSITE" id="PS51384">
    <property type="entry name" value="FAD_FR"/>
    <property type="match status" value="1"/>
</dbReference>
<dbReference type="RefSeq" id="WP_200346409.1">
    <property type="nucleotide sequence ID" value="NZ_NRSJ01000019.1"/>
</dbReference>
<dbReference type="AlphaFoldDB" id="A0AAJ0U4R8"/>
<dbReference type="PANTHER" id="PTHR47354">
    <property type="entry name" value="NADH OXIDOREDUCTASE HCR"/>
    <property type="match status" value="1"/>
</dbReference>
<dbReference type="InterPro" id="IPR017927">
    <property type="entry name" value="FAD-bd_FR_type"/>
</dbReference>
<dbReference type="Gene3D" id="3.40.50.80">
    <property type="entry name" value="Nucleotide-binding domain of ferredoxin-NADP reductase (FNR) module"/>
    <property type="match status" value="1"/>
</dbReference>
<dbReference type="PRINTS" id="PR00406">
    <property type="entry name" value="CYTB5RDTASE"/>
</dbReference>
<comment type="caution">
    <text evidence="3">The sequence shown here is derived from an EMBL/GenBank/DDBJ whole genome shotgun (WGS) entry which is preliminary data.</text>
</comment>
<feature type="domain" description="FAD-binding FR-type" evidence="2">
    <location>
        <begin position="1"/>
        <end position="101"/>
    </location>
</feature>
<accession>A0AAJ0U4R8</accession>